<dbReference type="GO" id="GO:0006412">
    <property type="term" value="P:translation"/>
    <property type="evidence" value="ECO:0007669"/>
    <property type="project" value="InterPro"/>
</dbReference>
<dbReference type="AlphaFoldDB" id="S5UFG9"/>
<sequence>MYTLKLTIKSLQNLKNIKTYLFKIQQFLKNKNIIIKGNISQKKKNTIYTVLRSPHVYKKSREHFNYNYYKQTFYILNENLYILIYFLIIIKKIIPQNVLIKTKIKKIKNAYSLIG</sequence>
<dbReference type="Gene3D" id="3.30.70.600">
    <property type="entry name" value="Ribosomal protein S10 domain"/>
    <property type="match status" value="1"/>
</dbReference>
<dbReference type="InterPro" id="IPR036838">
    <property type="entry name" value="Ribosomal_uS10_dom_sf"/>
</dbReference>
<evidence type="ECO:0000256" key="3">
    <source>
        <dbReference type="ARBA" id="ARBA00023274"/>
    </source>
</evidence>
<dbReference type="InterPro" id="IPR001848">
    <property type="entry name" value="Ribosomal_uS10"/>
</dbReference>
<name>S5UFG9_ACHHY</name>
<keyword evidence="5" id="KW-0496">Mitochondrion</keyword>
<dbReference type="InterPro" id="IPR027486">
    <property type="entry name" value="Ribosomal_uS10_dom"/>
</dbReference>
<reference evidence="5" key="2">
    <citation type="journal article" date="2014" name="J. Eukaryot. Microbiol.">
        <title>Mitochondrial Genome Sequences and Comparative Genomics of Achlya hypogyna and Thraustotheca clavata.</title>
        <authorList>
            <person name="O'Brien M.A."/>
            <person name="Misner I."/>
            <person name="Lane C.E."/>
        </authorList>
    </citation>
    <scope>NUCLEOTIDE SEQUENCE</scope>
</reference>
<organism evidence="5">
    <name type="scientific">Achlya hypogyna</name>
    <name type="common">Oomycete</name>
    <name type="synonym">Protoachlya hypogyna</name>
    <dbReference type="NCBI Taxonomy" id="1202772"/>
    <lineage>
        <taxon>Eukaryota</taxon>
        <taxon>Sar</taxon>
        <taxon>Stramenopiles</taxon>
        <taxon>Oomycota</taxon>
        <taxon>Saprolegniomycetes</taxon>
        <taxon>Saprolegniales</taxon>
        <taxon>Achlyaceae</taxon>
        <taxon>Achlya</taxon>
    </lineage>
</organism>
<keyword evidence="2 5" id="KW-0689">Ribosomal protein</keyword>
<dbReference type="GO" id="GO:0003735">
    <property type="term" value="F:structural constituent of ribosome"/>
    <property type="evidence" value="ECO:0007669"/>
    <property type="project" value="InterPro"/>
</dbReference>
<comment type="similarity">
    <text evidence="1">Belongs to the universal ribosomal protein uS10 family.</text>
</comment>
<dbReference type="EMBL" id="KF226724">
    <property type="protein sequence ID" value="AGS55493.1"/>
    <property type="molecule type" value="Genomic_DNA"/>
</dbReference>
<dbReference type="SMART" id="SM01403">
    <property type="entry name" value="Ribosomal_S10"/>
    <property type="match status" value="1"/>
</dbReference>
<reference evidence="5" key="1">
    <citation type="submission" date="2013-06" db="EMBL/GenBank/DDBJ databases">
        <authorList>
            <person name="O'Brian M.A."/>
            <person name="Misner I."/>
            <person name="Lane C.E."/>
        </authorList>
    </citation>
    <scope>NUCLEOTIDE SEQUENCE</scope>
</reference>
<evidence type="ECO:0000256" key="2">
    <source>
        <dbReference type="ARBA" id="ARBA00022980"/>
    </source>
</evidence>
<dbReference type="PANTHER" id="PTHR11700">
    <property type="entry name" value="30S RIBOSOMAL PROTEIN S10 FAMILY MEMBER"/>
    <property type="match status" value="1"/>
</dbReference>
<dbReference type="Pfam" id="PF00338">
    <property type="entry name" value="Ribosomal_S10"/>
    <property type="match status" value="1"/>
</dbReference>
<proteinExistence type="inferred from homology"/>
<protein>
    <submittedName>
        <fullName evidence="5">Ribosomal protein S10</fullName>
    </submittedName>
</protein>
<evidence type="ECO:0000259" key="4">
    <source>
        <dbReference type="SMART" id="SM01403"/>
    </source>
</evidence>
<evidence type="ECO:0000256" key="1">
    <source>
        <dbReference type="ARBA" id="ARBA00007102"/>
    </source>
</evidence>
<geneLocation type="mitochondrion" evidence="5"/>
<feature type="domain" description="Small ribosomal subunit protein uS10" evidence="4">
    <location>
        <begin position="5"/>
        <end position="103"/>
    </location>
</feature>
<gene>
    <name evidence="5" type="primary">rps10</name>
</gene>
<dbReference type="GO" id="GO:1990904">
    <property type="term" value="C:ribonucleoprotein complex"/>
    <property type="evidence" value="ECO:0007669"/>
    <property type="project" value="UniProtKB-KW"/>
</dbReference>
<accession>S5UFG9</accession>
<dbReference type="SUPFAM" id="SSF54999">
    <property type="entry name" value="Ribosomal protein S10"/>
    <property type="match status" value="1"/>
</dbReference>
<dbReference type="RefSeq" id="YP_008475369.1">
    <property type="nucleotide sequence ID" value="NC_022178.1"/>
</dbReference>
<dbReference type="GO" id="GO:0005840">
    <property type="term" value="C:ribosome"/>
    <property type="evidence" value="ECO:0007669"/>
    <property type="project" value="UniProtKB-KW"/>
</dbReference>
<evidence type="ECO:0000313" key="5">
    <source>
        <dbReference type="EMBL" id="AGS55493.1"/>
    </source>
</evidence>
<keyword evidence="3" id="KW-0687">Ribonucleoprotein</keyword>
<dbReference type="GeneID" id="16695444"/>